<evidence type="ECO:0000256" key="13">
    <source>
        <dbReference type="ARBA" id="ARBA00047833"/>
    </source>
</evidence>
<accession>A0A0D8FTN4</accession>
<comment type="pathway">
    <text evidence="2 14">Cell wall biogenesis; peptidoglycan biosynthesis.</text>
</comment>
<dbReference type="NCBIfam" id="TIGR01082">
    <property type="entry name" value="murC"/>
    <property type="match status" value="1"/>
</dbReference>
<evidence type="ECO:0000256" key="3">
    <source>
        <dbReference type="ARBA" id="ARBA00012211"/>
    </source>
</evidence>
<dbReference type="SUPFAM" id="SSF51984">
    <property type="entry name" value="MurCD N-terminal domain"/>
    <property type="match status" value="1"/>
</dbReference>
<keyword evidence="10 14" id="KW-0573">Peptidoglycan synthesis</keyword>
<dbReference type="InterPro" id="IPR005758">
    <property type="entry name" value="UDP-N-AcMur_Ala_ligase_MurC"/>
</dbReference>
<dbReference type="Proteomes" id="UP000032336">
    <property type="component" value="Unassembled WGS sequence"/>
</dbReference>
<evidence type="ECO:0000256" key="6">
    <source>
        <dbReference type="ARBA" id="ARBA00022618"/>
    </source>
</evidence>
<gene>
    <name evidence="18" type="primary">murC2</name>
    <name evidence="14" type="synonym">murC</name>
    <name evidence="18" type="ORF">FEAC_15720</name>
</gene>
<evidence type="ECO:0000256" key="11">
    <source>
        <dbReference type="ARBA" id="ARBA00023306"/>
    </source>
</evidence>
<feature type="domain" description="Mur ligase C-terminal" evidence="16">
    <location>
        <begin position="309"/>
        <end position="439"/>
    </location>
</feature>
<comment type="catalytic activity">
    <reaction evidence="13 14">
        <text>UDP-N-acetyl-alpha-D-muramate + L-alanine + ATP = UDP-N-acetyl-alpha-D-muramoyl-L-alanine + ADP + phosphate + H(+)</text>
        <dbReference type="Rhea" id="RHEA:23372"/>
        <dbReference type="ChEBI" id="CHEBI:15378"/>
        <dbReference type="ChEBI" id="CHEBI:30616"/>
        <dbReference type="ChEBI" id="CHEBI:43474"/>
        <dbReference type="ChEBI" id="CHEBI:57972"/>
        <dbReference type="ChEBI" id="CHEBI:70757"/>
        <dbReference type="ChEBI" id="CHEBI:83898"/>
        <dbReference type="ChEBI" id="CHEBI:456216"/>
        <dbReference type="EC" id="6.3.2.8"/>
    </reaction>
</comment>
<keyword evidence="7 14" id="KW-0547">Nucleotide-binding</keyword>
<dbReference type="HAMAP" id="MF_00046">
    <property type="entry name" value="MurC"/>
    <property type="match status" value="1"/>
</dbReference>
<dbReference type="STRING" id="1121877.FEAC_15720"/>
<dbReference type="EC" id="6.3.2.8" evidence="3 14"/>
<dbReference type="UniPathway" id="UPA00219"/>
<comment type="subcellular location">
    <subcellularLocation>
        <location evidence="1 14">Cytoplasm</location>
    </subcellularLocation>
</comment>
<evidence type="ECO:0000313" key="19">
    <source>
        <dbReference type="Proteomes" id="UP000032336"/>
    </source>
</evidence>
<dbReference type="GO" id="GO:0005737">
    <property type="term" value="C:cytoplasm"/>
    <property type="evidence" value="ECO:0007669"/>
    <property type="project" value="UniProtKB-SubCell"/>
</dbReference>
<protein>
    <recommendedName>
        <fullName evidence="3 14">UDP-N-acetylmuramate--L-alanine ligase</fullName>
        <ecNumber evidence="3 14">6.3.2.8</ecNumber>
    </recommendedName>
    <alternativeName>
        <fullName evidence="14">UDP-N-acetylmuramoyl-L-alanine synthetase</fullName>
    </alternativeName>
</protein>
<dbReference type="GeneID" id="78372753"/>
<dbReference type="Pfam" id="PF01225">
    <property type="entry name" value="Mur_ligase"/>
    <property type="match status" value="1"/>
</dbReference>
<dbReference type="Gene3D" id="3.40.1190.10">
    <property type="entry name" value="Mur-like, catalytic domain"/>
    <property type="match status" value="1"/>
</dbReference>
<keyword evidence="12 14" id="KW-0961">Cell wall biogenesis/degradation</keyword>
<dbReference type="PATRIC" id="fig|1121877.4.peg.1746"/>
<evidence type="ECO:0000256" key="7">
    <source>
        <dbReference type="ARBA" id="ARBA00022741"/>
    </source>
</evidence>
<evidence type="ECO:0000259" key="17">
    <source>
        <dbReference type="Pfam" id="PF08245"/>
    </source>
</evidence>
<dbReference type="GO" id="GO:0005524">
    <property type="term" value="F:ATP binding"/>
    <property type="evidence" value="ECO:0007669"/>
    <property type="project" value="UniProtKB-UniRule"/>
</dbReference>
<keyword evidence="11 14" id="KW-0131">Cell cycle</keyword>
<reference evidence="18 19" key="1">
    <citation type="submission" date="2015-01" db="EMBL/GenBank/DDBJ databases">
        <title>Draft genome of the acidophilic iron oxidizer Ferrimicrobium acidiphilum strain T23.</title>
        <authorList>
            <person name="Poehlein A."/>
            <person name="Eisen S."/>
            <person name="Schloemann M."/>
            <person name="Johnson B.D."/>
            <person name="Daniel R."/>
            <person name="Muehling M."/>
        </authorList>
    </citation>
    <scope>NUCLEOTIDE SEQUENCE [LARGE SCALE GENOMIC DNA]</scope>
    <source>
        <strain evidence="18 19">T23</strain>
    </source>
</reference>
<proteinExistence type="inferred from homology"/>
<dbReference type="InterPro" id="IPR036565">
    <property type="entry name" value="Mur-like_cat_sf"/>
</dbReference>
<dbReference type="PANTHER" id="PTHR43445">
    <property type="entry name" value="UDP-N-ACETYLMURAMATE--L-ALANINE LIGASE-RELATED"/>
    <property type="match status" value="1"/>
</dbReference>
<name>A0A0D8FTN4_9ACTN</name>
<evidence type="ECO:0000256" key="4">
    <source>
        <dbReference type="ARBA" id="ARBA00022490"/>
    </source>
</evidence>
<comment type="function">
    <text evidence="14">Cell wall formation.</text>
</comment>
<evidence type="ECO:0000256" key="2">
    <source>
        <dbReference type="ARBA" id="ARBA00004752"/>
    </source>
</evidence>
<evidence type="ECO:0000256" key="1">
    <source>
        <dbReference type="ARBA" id="ARBA00004496"/>
    </source>
</evidence>
<keyword evidence="4 14" id="KW-0963">Cytoplasm</keyword>
<dbReference type="InterPro" id="IPR004101">
    <property type="entry name" value="Mur_ligase_C"/>
</dbReference>
<dbReference type="OrthoDB" id="9804126at2"/>
<sequence>MSLLEHVDQVHVVGIGGAGMSALASLLLEAGYRVTGSDLKESAVMERLRLLGADVFLGHDGAHIQGAQLVAYSSAIAPTNVELVASRSHGVPTVSRAELLVALTDGREVIAISGTHGKTTTTSMIGLSLAQAGYNPSYVIGAELNEAGASGHYGASELMVVEADESDGTFLKLKPALSVLTNVEPDHLDFYGDFDHLQQAFAQFALGSRLPPVLCIEDPFLARLATQMECRSYGFSESAMFQIKNVSMSPMGSGFELFEHRKRLGSVELSVLGLHNILNATAAIAAIGAFGVSLDEIAPSLSRYLGVARRFQHRRILDSVRIIDDYAHLPSELVSTIAAARQLGARRVVAVFQPHRYSRTLAIAEELGEALTGADVAIITDVYAAGEEPIPGVSGEAVYAAARRVLGDRAYYCASRHELAQMVRALLEDDDVCLTLGAGDITMLDTELADAW</sequence>
<dbReference type="Pfam" id="PF02875">
    <property type="entry name" value="Mur_ligase_C"/>
    <property type="match status" value="1"/>
</dbReference>
<dbReference type="GO" id="GO:0009252">
    <property type="term" value="P:peptidoglycan biosynthetic process"/>
    <property type="evidence" value="ECO:0007669"/>
    <property type="project" value="UniProtKB-UniRule"/>
</dbReference>
<dbReference type="SUPFAM" id="SSF53623">
    <property type="entry name" value="MurD-like peptide ligases, catalytic domain"/>
    <property type="match status" value="1"/>
</dbReference>
<dbReference type="InterPro" id="IPR000713">
    <property type="entry name" value="Mur_ligase_N"/>
</dbReference>
<evidence type="ECO:0000256" key="14">
    <source>
        <dbReference type="HAMAP-Rule" id="MF_00046"/>
    </source>
</evidence>
<evidence type="ECO:0000313" key="18">
    <source>
        <dbReference type="EMBL" id="KJE76643.1"/>
    </source>
</evidence>
<evidence type="ECO:0000256" key="8">
    <source>
        <dbReference type="ARBA" id="ARBA00022840"/>
    </source>
</evidence>
<dbReference type="Pfam" id="PF08245">
    <property type="entry name" value="Mur_ligase_M"/>
    <property type="match status" value="1"/>
</dbReference>
<keyword evidence="9 14" id="KW-0133">Cell shape</keyword>
<dbReference type="InterPro" id="IPR036615">
    <property type="entry name" value="Mur_ligase_C_dom_sf"/>
</dbReference>
<dbReference type="Gene3D" id="3.90.190.20">
    <property type="entry name" value="Mur ligase, C-terminal domain"/>
    <property type="match status" value="1"/>
</dbReference>
<feature type="domain" description="Mur ligase central" evidence="17">
    <location>
        <begin position="112"/>
        <end position="286"/>
    </location>
</feature>
<dbReference type="GO" id="GO:0008360">
    <property type="term" value="P:regulation of cell shape"/>
    <property type="evidence" value="ECO:0007669"/>
    <property type="project" value="UniProtKB-KW"/>
</dbReference>
<evidence type="ECO:0000256" key="9">
    <source>
        <dbReference type="ARBA" id="ARBA00022960"/>
    </source>
</evidence>
<dbReference type="GO" id="GO:0071555">
    <property type="term" value="P:cell wall organization"/>
    <property type="evidence" value="ECO:0007669"/>
    <property type="project" value="UniProtKB-KW"/>
</dbReference>
<keyword evidence="19" id="KW-1185">Reference proteome</keyword>
<dbReference type="AlphaFoldDB" id="A0A0D8FTN4"/>
<dbReference type="GO" id="GO:0008763">
    <property type="term" value="F:UDP-N-acetylmuramate-L-alanine ligase activity"/>
    <property type="evidence" value="ECO:0007669"/>
    <property type="project" value="UniProtKB-UniRule"/>
</dbReference>
<dbReference type="Gene3D" id="3.40.50.720">
    <property type="entry name" value="NAD(P)-binding Rossmann-like Domain"/>
    <property type="match status" value="1"/>
</dbReference>
<dbReference type="RefSeq" id="WP_052565997.1">
    <property type="nucleotide sequence ID" value="NZ_JQKF01000014.1"/>
</dbReference>
<dbReference type="GO" id="GO:0051301">
    <property type="term" value="P:cell division"/>
    <property type="evidence" value="ECO:0007669"/>
    <property type="project" value="UniProtKB-KW"/>
</dbReference>
<evidence type="ECO:0000256" key="5">
    <source>
        <dbReference type="ARBA" id="ARBA00022598"/>
    </source>
</evidence>
<keyword evidence="8 14" id="KW-0067">ATP-binding</keyword>
<keyword evidence="6 14" id="KW-0132">Cell division</keyword>
<comment type="similarity">
    <text evidence="14">Belongs to the MurCDEF family.</text>
</comment>
<dbReference type="SUPFAM" id="SSF53244">
    <property type="entry name" value="MurD-like peptide ligases, peptide-binding domain"/>
    <property type="match status" value="1"/>
</dbReference>
<keyword evidence="5 14" id="KW-0436">Ligase</keyword>
<dbReference type="InterPro" id="IPR050061">
    <property type="entry name" value="MurCDEF_pg_biosynth"/>
</dbReference>
<evidence type="ECO:0000259" key="16">
    <source>
        <dbReference type="Pfam" id="PF02875"/>
    </source>
</evidence>
<dbReference type="PANTHER" id="PTHR43445:SF3">
    <property type="entry name" value="UDP-N-ACETYLMURAMATE--L-ALANINE LIGASE"/>
    <property type="match status" value="1"/>
</dbReference>
<dbReference type="InterPro" id="IPR013221">
    <property type="entry name" value="Mur_ligase_cen"/>
</dbReference>
<organism evidence="18 19">
    <name type="scientific">Ferrimicrobium acidiphilum DSM 19497</name>
    <dbReference type="NCBI Taxonomy" id="1121877"/>
    <lineage>
        <taxon>Bacteria</taxon>
        <taxon>Bacillati</taxon>
        <taxon>Actinomycetota</taxon>
        <taxon>Acidimicrobiia</taxon>
        <taxon>Acidimicrobiales</taxon>
        <taxon>Acidimicrobiaceae</taxon>
        <taxon>Ferrimicrobium</taxon>
    </lineage>
</organism>
<evidence type="ECO:0000259" key="15">
    <source>
        <dbReference type="Pfam" id="PF01225"/>
    </source>
</evidence>
<feature type="binding site" evidence="14">
    <location>
        <begin position="114"/>
        <end position="120"/>
    </location>
    <ligand>
        <name>ATP</name>
        <dbReference type="ChEBI" id="CHEBI:30616"/>
    </ligand>
</feature>
<evidence type="ECO:0000256" key="10">
    <source>
        <dbReference type="ARBA" id="ARBA00022984"/>
    </source>
</evidence>
<feature type="domain" description="Mur ligase N-terminal catalytic" evidence="15">
    <location>
        <begin position="10"/>
        <end position="105"/>
    </location>
</feature>
<dbReference type="eggNOG" id="COG0773">
    <property type="taxonomic scope" value="Bacteria"/>
</dbReference>
<evidence type="ECO:0000256" key="12">
    <source>
        <dbReference type="ARBA" id="ARBA00023316"/>
    </source>
</evidence>
<comment type="caution">
    <text evidence="18">The sequence shown here is derived from an EMBL/GenBank/DDBJ whole genome shotgun (WGS) entry which is preliminary data.</text>
</comment>
<dbReference type="EMBL" id="JXUW01000013">
    <property type="protein sequence ID" value="KJE76643.1"/>
    <property type="molecule type" value="Genomic_DNA"/>
</dbReference>